<dbReference type="InterPro" id="IPR011013">
    <property type="entry name" value="Gal_mutarotase_sf_dom"/>
</dbReference>
<name>A0ABV9GRD5_9BACL</name>
<dbReference type="InterPro" id="IPR054723">
    <property type="entry name" value="Ams1-like_N"/>
</dbReference>
<dbReference type="InterPro" id="IPR011330">
    <property type="entry name" value="Glyco_hydro/deAcase_b/a-brl"/>
</dbReference>
<sequence>MTKEPVPYEERTSGSYIPLAPGDKWGVLWDCAWFHFQGQVPENVDREKVVLMIDINGELCLVDKKGTPLQGLTNVNSGFDFSLGKPGKRIVDLKDVSADGQTIDLWADAGCNDLFGNYKSGTLKEANIAICNEEVRNLYYDVDVLLELAEHLDEQSVRRAKILQALYDVSVLLVDWNEDTINESRKRLAAPLSKKNGDAELTISAIGHAHIDLAWLWPIRETIRKGARTFSTVLRNMEKYPDYIFGASQPQLYLWMKEHYPELYAQIKKRVTEGRWEVQGAMWVEPDSNIAGGEALVRQILYGKKFFQEEFGKDVKVLWVPDIFGYSASLPQLLRKAGVDYVMTQKLSWSIYNDHPHHTFLWEGIDGSRVLMHLPPEDTYNSPAAPRSIIKIEKEYKDKNVSDHALMLFGIGDGGGGPGEEHLERLQREQNLLGLSPVIQEPSIDFFEKLNKKRDKYKIWRGELYLEKHQGTLTSQARNKKYNRQMEKALRELEFSASLLNIYEGVNYPKKDIDEIWKEVLLYQFHDILPGSSITRVYDESIARYEGLLDRVKALINRNYERLAVSVNQAGSIVFNSLPWERKEWIRHQSEWKMVSVPAMGYAALTADHDDESPNAEVLIAQEGHLENDLLRLTFNTDGTIRSIYDKEADRECLAGPGNVLGIYYDKGDAWDFPTNYHETKRMIPELKKTEWVQEGPFVQVVNDYQFGASSIKQTVQLQLGSRRIDIQTTVDWHESEKMLRASFPVNVYSDNVNCEIQFGHIKRPTHRNTQWDFAKDEICAHHWIDLSESNYGVALLNDSKYGHRAHDNVLDINLLRSPKYPDPVADQTVHEFTYALYPHIGDFIQADVYKKGYELNVPLHQVQMESIVELPAKAQSFIQLNGKGIMIESVKQAEDGTGFIVRLYETAGAHAKAEIVFDFIIKSAVETDLMENETRAIHYEDRSISVAFNPFEVKTIKIETLSPILLSK</sequence>
<keyword evidence="3" id="KW-0378">Hydrolase</keyword>
<dbReference type="InterPro" id="IPR028995">
    <property type="entry name" value="Glyco_hydro_57/38_cen_sf"/>
</dbReference>
<evidence type="ECO:0000313" key="7">
    <source>
        <dbReference type="Proteomes" id="UP001596022"/>
    </source>
</evidence>
<gene>
    <name evidence="6" type="ORF">ACFO4N_13595</name>
</gene>
<feature type="domain" description="Glycoside hydrolase family 38 central" evidence="5">
    <location>
        <begin position="467"/>
        <end position="545"/>
    </location>
</feature>
<evidence type="ECO:0000256" key="3">
    <source>
        <dbReference type="ARBA" id="ARBA00022801"/>
    </source>
</evidence>
<dbReference type="SUPFAM" id="SSF88713">
    <property type="entry name" value="Glycoside hydrolase/deacetylase"/>
    <property type="match status" value="1"/>
</dbReference>
<dbReference type="Pfam" id="PF17677">
    <property type="entry name" value="Glyco_hydro38C2"/>
    <property type="match status" value="1"/>
</dbReference>
<comment type="similarity">
    <text evidence="1">Belongs to the glycosyl hydrolase 38 family.</text>
</comment>
<dbReference type="CDD" id="cd10789">
    <property type="entry name" value="GH38N_AMII_ER_cytosolic"/>
    <property type="match status" value="1"/>
</dbReference>
<keyword evidence="4" id="KW-0326">Glycosidase</keyword>
<dbReference type="SUPFAM" id="SSF88688">
    <property type="entry name" value="Families 57/38 glycoside transferase middle domain"/>
    <property type="match status" value="1"/>
</dbReference>
<dbReference type="Pfam" id="PF01074">
    <property type="entry name" value="Glyco_hydro_38N"/>
    <property type="match status" value="1"/>
</dbReference>
<organism evidence="6 7">
    <name type="scientific">Camelliibacillus cellulosilyticus</name>
    <dbReference type="NCBI Taxonomy" id="2174486"/>
    <lineage>
        <taxon>Bacteria</taxon>
        <taxon>Bacillati</taxon>
        <taxon>Bacillota</taxon>
        <taxon>Bacilli</taxon>
        <taxon>Bacillales</taxon>
        <taxon>Sporolactobacillaceae</taxon>
        <taxon>Camelliibacillus</taxon>
    </lineage>
</organism>
<keyword evidence="7" id="KW-1185">Reference proteome</keyword>
<dbReference type="InterPro" id="IPR015341">
    <property type="entry name" value="Glyco_hydro_38_cen"/>
</dbReference>
<dbReference type="Gene3D" id="1.20.1270.50">
    <property type="entry name" value="Glycoside hydrolase family 38, central domain"/>
    <property type="match status" value="1"/>
</dbReference>
<reference evidence="7" key="1">
    <citation type="journal article" date="2019" name="Int. J. Syst. Evol. Microbiol.">
        <title>The Global Catalogue of Microorganisms (GCM) 10K type strain sequencing project: providing services to taxonomists for standard genome sequencing and annotation.</title>
        <authorList>
            <consortium name="The Broad Institute Genomics Platform"/>
            <consortium name="The Broad Institute Genome Sequencing Center for Infectious Disease"/>
            <person name="Wu L."/>
            <person name="Ma J."/>
        </authorList>
    </citation>
    <scope>NUCLEOTIDE SEQUENCE [LARGE SCALE GENOMIC DNA]</scope>
    <source>
        <strain evidence="7">CGMCC 1.16306</strain>
    </source>
</reference>
<dbReference type="Pfam" id="PF09261">
    <property type="entry name" value="Alpha-mann_mid"/>
    <property type="match status" value="1"/>
</dbReference>
<dbReference type="Gene3D" id="3.20.110.10">
    <property type="entry name" value="Glycoside hydrolase 38, N terminal domain"/>
    <property type="match status" value="1"/>
</dbReference>
<dbReference type="Proteomes" id="UP001596022">
    <property type="component" value="Unassembled WGS sequence"/>
</dbReference>
<dbReference type="InterPro" id="IPR027291">
    <property type="entry name" value="Glyco_hydro_38_N_sf"/>
</dbReference>
<evidence type="ECO:0000256" key="4">
    <source>
        <dbReference type="ARBA" id="ARBA00023295"/>
    </source>
</evidence>
<protein>
    <submittedName>
        <fullName evidence="6">Alpha-mannosidase</fullName>
    </submittedName>
</protein>
<proteinExistence type="inferred from homology"/>
<dbReference type="SUPFAM" id="SSF74650">
    <property type="entry name" value="Galactose mutarotase-like"/>
    <property type="match status" value="1"/>
</dbReference>
<dbReference type="EMBL" id="JBHSFW010000011">
    <property type="protein sequence ID" value="MFC4619744.1"/>
    <property type="molecule type" value="Genomic_DNA"/>
</dbReference>
<dbReference type="InterPro" id="IPR011682">
    <property type="entry name" value="Glyco_hydro_38_C"/>
</dbReference>
<dbReference type="PANTHER" id="PTHR46017:SF1">
    <property type="entry name" value="ALPHA-MANNOSIDASE 2C1"/>
    <property type="match status" value="1"/>
</dbReference>
<dbReference type="Pfam" id="PF07748">
    <property type="entry name" value="Glyco_hydro_38C"/>
    <property type="match status" value="1"/>
</dbReference>
<dbReference type="SMART" id="SM00872">
    <property type="entry name" value="Alpha-mann_mid"/>
    <property type="match status" value="1"/>
</dbReference>
<evidence type="ECO:0000259" key="5">
    <source>
        <dbReference type="SMART" id="SM00872"/>
    </source>
</evidence>
<dbReference type="Gene3D" id="2.60.40.2220">
    <property type="match status" value="1"/>
</dbReference>
<evidence type="ECO:0000313" key="6">
    <source>
        <dbReference type="EMBL" id="MFC4619744.1"/>
    </source>
</evidence>
<evidence type="ECO:0000256" key="2">
    <source>
        <dbReference type="ARBA" id="ARBA00022723"/>
    </source>
</evidence>
<dbReference type="Gene3D" id="2.70.98.30">
    <property type="entry name" value="Golgi alpha-mannosidase II, domain 4"/>
    <property type="match status" value="1"/>
</dbReference>
<keyword evidence="2" id="KW-0479">Metal-binding</keyword>
<evidence type="ECO:0000256" key="1">
    <source>
        <dbReference type="ARBA" id="ARBA00009792"/>
    </source>
</evidence>
<comment type="caution">
    <text evidence="6">The sequence shown here is derived from an EMBL/GenBank/DDBJ whole genome shotgun (WGS) entry which is preliminary data.</text>
</comment>
<dbReference type="InterPro" id="IPR041147">
    <property type="entry name" value="GH38_C"/>
</dbReference>
<dbReference type="InterPro" id="IPR037094">
    <property type="entry name" value="Glyco_hydro_38_cen_sf"/>
</dbReference>
<dbReference type="Pfam" id="PF22907">
    <property type="entry name" value="Ams1-like_1st"/>
    <property type="match status" value="1"/>
</dbReference>
<dbReference type="InterPro" id="IPR000602">
    <property type="entry name" value="Glyco_hydro_38_N"/>
</dbReference>
<accession>A0ABV9GRD5</accession>
<dbReference type="PANTHER" id="PTHR46017">
    <property type="entry name" value="ALPHA-MANNOSIDASE 2C1"/>
    <property type="match status" value="1"/>
</dbReference>